<dbReference type="CDD" id="cd00430">
    <property type="entry name" value="PLPDE_III_AR"/>
    <property type="match status" value="1"/>
</dbReference>
<comment type="cofactor">
    <cofactor evidence="1 7">
        <name>pyridoxal 5'-phosphate</name>
        <dbReference type="ChEBI" id="CHEBI:597326"/>
    </cofactor>
</comment>
<dbReference type="InterPro" id="IPR013221">
    <property type="entry name" value="Mur_ligase_cen"/>
</dbReference>
<feature type="domain" description="Alanine racemase C-terminal" evidence="8">
    <location>
        <begin position="701"/>
        <end position="825"/>
    </location>
</feature>
<evidence type="ECO:0000256" key="5">
    <source>
        <dbReference type="ARBA" id="ARBA00022898"/>
    </source>
</evidence>
<comment type="function">
    <text evidence="7">Catalyzes the interconversion of L-alanine and D-alanine. May also act on other amino acids.</text>
</comment>
<dbReference type="HAMAP" id="MF_01201">
    <property type="entry name" value="Ala_racemase"/>
    <property type="match status" value="1"/>
</dbReference>
<dbReference type="InterPro" id="IPR029066">
    <property type="entry name" value="PLP-binding_barrel"/>
</dbReference>
<proteinExistence type="inferred from homology"/>
<dbReference type="InterPro" id="IPR035911">
    <property type="entry name" value="MurE/MurF_N"/>
</dbReference>
<dbReference type="InterPro" id="IPR001608">
    <property type="entry name" value="Ala_racemase_N"/>
</dbReference>
<dbReference type="SUPFAM" id="SSF51419">
    <property type="entry name" value="PLP-binding barrel"/>
    <property type="match status" value="1"/>
</dbReference>
<keyword evidence="5 7" id="KW-0663">Pyridoxal phosphate</keyword>
<keyword evidence="4" id="KW-0067">ATP-binding</keyword>
<dbReference type="Gene3D" id="3.90.190.20">
    <property type="entry name" value="Mur ligase, C-terminal domain"/>
    <property type="match status" value="1"/>
</dbReference>
<evidence type="ECO:0000256" key="6">
    <source>
        <dbReference type="ARBA" id="ARBA00023235"/>
    </source>
</evidence>
<gene>
    <name evidence="9" type="ORF">I5M27_15350</name>
</gene>
<organism evidence="9 10">
    <name type="scientific">Adhaeribacter terrigena</name>
    <dbReference type="NCBI Taxonomy" id="2793070"/>
    <lineage>
        <taxon>Bacteria</taxon>
        <taxon>Pseudomonadati</taxon>
        <taxon>Bacteroidota</taxon>
        <taxon>Cytophagia</taxon>
        <taxon>Cytophagales</taxon>
        <taxon>Hymenobacteraceae</taxon>
        <taxon>Adhaeribacter</taxon>
    </lineage>
</organism>
<dbReference type="SMART" id="SM01005">
    <property type="entry name" value="Ala_racemase_C"/>
    <property type="match status" value="1"/>
</dbReference>
<dbReference type="Pfam" id="PF01168">
    <property type="entry name" value="Ala_racemase_N"/>
    <property type="match status" value="1"/>
</dbReference>
<feature type="modified residue" description="N6-(pyridoxal phosphate)lysine" evidence="7">
    <location>
        <position position="496"/>
    </location>
</feature>
<evidence type="ECO:0000256" key="4">
    <source>
        <dbReference type="ARBA" id="ARBA00022840"/>
    </source>
</evidence>
<dbReference type="InterPro" id="IPR036565">
    <property type="entry name" value="Mur-like_cat_sf"/>
</dbReference>
<keyword evidence="6 7" id="KW-0413">Isomerase</keyword>
<dbReference type="Proteomes" id="UP000644147">
    <property type="component" value="Unassembled WGS sequence"/>
</dbReference>
<dbReference type="InterPro" id="IPR036615">
    <property type="entry name" value="Mur_ligase_C_dom_sf"/>
</dbReference>
<dbReference type="Gene3D" id="2.40.37.10">
    <property type="entry name" value="Lyase, Ornithine Decarboxylase, Chain A, domain 1"/>
    <property type="match status" value="1"/>
</dbReference>
<comment type="similarity">
    <text evidence="7">Belongs to the alanine racemase family.</text>
</comment>
<dbReference type="Gene3D" id="3.20.20.10">
    <property type="entry name" value="Alanine racemase"/>
    <property type="match status" value="1"/>
</dbReference>
<dbReference type="PANTHER" id="PTHR43024:SF1">
    <property type="entry name" value="UDP-N-ACETYLMURAMOYL-TRIPEPTIDE--D-ALANYL-D-ALANINE LIGASE"/>
    <property type="match status" value="1"/>
</dbReference>
<feature type="binding site" evidence="7">
    <location>
        <position position="771"/>
    </location>
    <ligand>
        <name>substrate</name>
    </ligand>
</feature>
<dbReference type="InterPro" id="IPR009006">
    <property type="entry name" value="Ala_racemase/Decarboxylase_C"/>
</dbReference>
<dbReference type="Gene3D" id="3.40.1190.10">
    <property type="entry name" value="Mur-like, catalytic domain"/>
    <property type="match status" value="1"/>
</dbReference>
<dbReference type="Gene3D" id="3.40.1390.10">
    <property type="entry name" value="MurE/MurF, N-terminal domain"/>
    <property type="match status" value="1"/>
</dbReference>
<comment type="caution">
    <text evidence="9">The sequence shown here is derived from an EMBL/GenBank/DDBJ whole genome shotgun (WGS) entry which is preliminary data.</text>
</comment>
<feature type="active site" description="Proton acceptor; specific for D-alanine" evidence="7">
    <location>
        <position position="496"/>
    </location>
</feature>
<dbReference type="SUPFAM" id="SSF53244">
    <property type="entry name" value="MurD-like peptide ligases, peptide-binding domain"/>
    <property type="match status" value="1"/>
</dbReference>
<evidence type="ECO:0000313" key="10">
    <source>
        <dbReference type="Proteomes" id="UP000644147"/>
    </source>
</evidence>
<protein>
    <recommendedName>
        <fullName evidence="7">Alanine racemase</fullName>
        <ecNumber evidence="7">5.1.1.1</ecNumber>
    </recommendedName>
</protein>
<reference evidence="9 10" key="1">
    <citation type="submission" date="2020-12" db="EMBL/GenBank/DDBJ databases">
        <title>Bacterial novel species Adhaeribacter sp. BT258 isolated from soil.</title>
        <authorList>
            <person name="Jung H.-Y."/>
        </authorList>
    </citation>
    <scope>NUCLEOTIDE SEQUENCE [LARGE SCALE GENOMIC DNA]</scope>
    <source>
        <strain evidence="9 10">BT258</strain>
    </source>
</reference>
<keyword evidence="3" id="KW-0547">Nucleotide-binding</keyword>
<dbReference type="EMBL" id="JAEHFX010000008">
    <property type="protein sequence ID" value="MBK0404373.1"/>
    <property type="molecule type" value="Genomic_DNA"/>
</dbReference>
<dbReference type="SUPFAM" id="SSF50621">
    <property type="entry name" value="Alanine racemase C-terminal domain-like"/>
    <property type="match status" value="1"/>
</dbReference>
<comment type="catalytic activity">
    <reaction evidence="7">
        <text>L-alanine = D-alanine</text>
        <dbReference type="Rhea" id="RHEA:20249"/>
        <dbReference type="ChEBI" id="CHEBI:57416"/>
        <dbReference type="ChEBI" id="CHEBI:57972"/>
        <dbReference type="EC" id="5.1.1.1"/>
    </reaction>
</comment>
<dbReference type="SUPFAM" id="SSF53623">
    <property type="entry name" value="MurD-like peptide ligases, catalytic domain"/>
    <property type="match status" value="1"/>
</dbReference>
<dbReference type="NCBIfam" id="NF008897">
    <property type="entry name" value="PRK11930.1"/>
    <property type="match status" value="1"/>
</dbReference>
<dbReference type="RefSeq" id="WP_200507211.1">
    <property type="nucleotide sequence ID" value="NZ_JAEHFX010000008.1"/>
</dbReference>
<evidence type="ECO:0000256" key="7">
    <source>
        <dbReference type="HAMAP-Rule" id="MF_01201"/>
    </source>
</evidence>
<feature type="active site" description="Proton acceptor; specific for L-alanine" evidence="7">
    <location>
        <position position="722"/>
    </location>
</feature>
<dbReference type="InterPro" id="IPR000821">
    <property type="entry name" value="Ala_racemase"/>
</dbReference>
<evidence type="ECO:0000256" key="2">
    <source>
        <dbReference type="ARBA" id="ARBA00022598"/>
    </source>
</evidence>
<dbReference type="PANTHER" id="PTHR43024">
    <property type="entry name" value="UDP-N-ACETYLMURAMOYL-TRIPEPTIDE--D-ALANYL-D-ALANINE LIGASE"/>
    <property type="match status" value="1"/>
</dbReference>
<evidence type="ECO:0000313" key="9">
    <source>
        <dbReference type="EMBL" id="MBK0404373.1"/>
    </source>
</evidence>
<dbReference type="InterPro" id="IPR011079">
    <property type="entry name" value="Ala_racemase_C"/>
</dbReference>
<dbReference type="Pfam" id="PF08245">
    <property type="entry name" value="Mur_ligase_M"/>
    <property type="match status" value="1"/>
</dbReference>
<evidence type="ECO:0000256" key="3">
    <source>
        <dbReference type="ARBA" id="ARBA00022741"/>
    </source>
</evidence>
<evidence type="ECO:0000259" key="8">
    <source>
        <dbReference type="SMART" id="SM01005"/>
    </source>
</evidence>
<dbReference type="Pfam" id="PF00842">
    <property type="entry name" value="Ala_racemase_C"/>
    <property type="match status" value="1"/>
</dbReference>
<dbReference type="EC" id="5.1.1.1" evidence="7"/>
<dbReference type="SUPFAM" id="SSF63418">
    <property type="entry name" value="MurE/MurF N-terminal domain"/>
    <property type="match status" value="1"/>
</dbReference>
<sequence>MLTFSQLASITHGSVLQFVHDLPVQHLLTDSRKLAQPASTLFFAIKGAFNDGHDYVSALYARGVRQFIVEQVVEIPGVKSGENFKYSFPEANFLLAENSLTALQEIAAFHRGEFLLPVMAITGSNGKTIVKEWLAQLLSPDEKVVKSPRSYNSQIGVPLSVWQINANHTFGIFEAGISMVSEMEKLARIIRPTLGIFTNVGTAHDEGFENSVQKIEEKLLLFKDVKLLFYSSDEKLLDEAVKREGIKSFTWGHRPDADLQILSQQISGAKTSILYKFEGNENQISIPFTDPASVQNTLHCLAVLVWRGMASETMQQRFDKLLPVAMRLEMKEAINNCYLIDDTYNNDLAGLSTALDLLVHQKRHQQKTVILSDLLESGLNEETLYSEVAAALKNRGVDRLIGIGKVISRHRLKFSMKAEFYTNTADFLQHFQSDSFHNETILVKGARVFEFEKIVALFGKKVHGTVLEVNLNALVHNLNFYRSKLQPETKIMVMVKAFAYGSGSYEIANILQFHRVDYLAVAYTDEGVLLRENGISLPIMVMNPSADSFAQLLRYHLEPEIYSLSQLRSFLTFIHTDSAPAYHIHLKLDTGMHRLGFTKPDFEELFTLLQTEPRVQVASIFSHLAGADEALHNDFSKQQITSFREMAAEIESKIGYSVTKHILNSAGIVRFPEHHLDMVRLGIGLYGVEATGTEQDALQNVGTLKTTISQIKHIQQGDTVGYSRRGLAETDLEIATLAIGYADGYDRRFGNGNGEVLINGQTAPIIGNVCMDMCMVNVTGLQVSEGDEVVVFGQELPITKLAAKINTIPYELLTNVSPRVKRVFYSE</sequence>
<dbReference type="GO" id="GO:0016874">
    <property type="term" value="F:ligase activity"/>
    <property type="evidence" value="ECO:0007669"/>
    <property type="project" value="UniProtKB-KW"/>
</dbReference>
<name>A0ABS1C6P4_9BACT</name>
<dbReference type="NCBIfam" id="TIGR00492">
    <property type="entry name" value="alr"/>
    <property type="match status" value="1"/>
</dbReference>
<feature type="binding site" evidence="7">
    <location>
        <position position="594"/>
    </location>
    <ligand>
        <name>substrate</name>
    </ligand>
</feature>
<dbReference type="PRINTS" id="PR00992">
    <property type="entry name" value="ALARACEMASE"/>
</dbReference>
<keyword evidence="2 9" id="KW-0436">Ligase</keyword>
<comment type="pathway">
    <text evidence="7">Amino-acid biosynthesis; D-alanine biosynthesis; D-alanine from L-alanine: step 1/1.</text>
</comment>
<dbReference type="InterPro" id="IPR051046">
    <property type="entry name" value="MurCDEF_CellWall_CoF430Synth"/>
</dbReference>
<keyword evidence="10" id="KW-1185">Reference proteome</keyword>
<evidence type="ECO:0000256" key="1">
    <source>
        <dbReference type="ARBA" id="ARBA00001933"/>
    </source>
</evidence>
<accession>A0ABS1C6P4</accession>